<dbReference type="Gene3D" id="3.40.50.1820">
    <property type="entry name" value="alpha/beta hydrolase"/>
    <property type="match status" value="1"/>
</dbReference>
<evidence type="ECO:0000313" key="2">
    <source>
        <dbReference type="EMBL" id="QSP93910.1"/>
    </source>
</evidence>
<keyword evidence="2" id="KW-0378">Hydrolase</keyword>
<dbReference type="PANTHER" id="PTHR43689">
    <property type="entry name" value="HYDROLASE"/>
    <property type="match status" value="1"/>
</dbReference>
<organism evidence="2 3">
    <name type="scientific">Marinobacter salinisoli</name>
    <dbReference type="NCBI Taxonomy" id="2769486"/>
    <lineage>
        <taxon>Bacteria</taxon>
        <taxon>Pseudomonadati</taxon>
        <taxon>Pseudomonadota</taxon>
        <taxon>Gammaproteobacteria</taxon>
        <taxon>Pseudomonadales</taxon>
        <taxon>Marinobacteraceae</taxon>
        <taxon>Marinobacter</taxon>
    </lineage>
</organism>
<dbReference type="Pfam" id="PF12697">
    <property type="entry name" value="Abhydrolase_6"/>
    <property type="match status" value="1"/>
</dbReference>
<dbReference type="GO" id="GO:0016787">
    <property type="term" value="F:hydrolase activity"/>
    <property type="evidence" value="ECO:0007669"/>
    <property type="project" value="UniProtKB-KW"/>
</dbReference>
<dbReference type="EMBL" id="CP071247">
    <property type="protein sequence ID" value="QSP93910.1"/>
    <property type="molecule type" value="Genomic_DNA"/>
</dbReference>
<gene>
    <name evidence="2" type="ORF">LPB19_11970</name>
</gene>
<evidence type="ECO:0000259" key="1">
    <source>
        <dbReference type="Pfam" id="PF12697"/>
    </source>
</evidence>
<reference evidence="2 3" key="1">
    <citation type="submission" date="2021-03" db="EMBL/GenBank/DDBJ databases">
        <title>Genome sequencing of Marinobacter sp. LPB0319.</title>
        <authorList>
            <person name="Kim J."/>
        </authorList>
    </citation>
    <scope>NUCLEOTIDE SEQUENCE [LARGE SCALE GENOMIC DNA]</scope>
    <source>
        <strain evidence="2 3">LPB0319</strain>
    </source>
</reference>
<dbReference type="SUPFAM" id="SSF53474">
    <property type="entry name" value="alpha/beta-Hydrolases"/>
    <property type="match status" value="1"/>
</dbReference>
<name>A0ABX7MNR3_9GAMM</name>
<feature type="domain" description="AB hydrolase-1" evidence="1">
    <location>
        <begin position="71"/>
        <end position="262"/>
    </location>
</feature>
<dbReference type="Proteomes" id="UP000663555">
    <property type="component" value="Chromosome"/>
</dbReference>
<dbReference type="InterPro" id="IPR000073">
    <property type="entry name" value="AB_hydrolase_1"/>
</dbReference>
<dbReference type="RefSeq" id="WP_206643132.1">
    <property type="nucleotide sequence ID" value="NZ_CP071247.1"/>
</dbReference>
<evidence type="ECO:0000313" key="3">
    <source>
        <dbReference type="Proteomes" id="UP000663555"/>
    </source>
</evidence>
<protein>
    <submittedName>
        <fullName evidence="2">Alpha/beta fold hydrolase</fullName>
    </submittedName>
</protein>
<dbReference type="PANTHER" id="PTHR43689:SF8">
    <property type="entry name" value="ALPHA_BETA-HYDROLASES SUPERFAMILY PROTEIN"/>
    <property type="match status" value="1"/>
</dbReference>
<sequence length="275" mass="30122">MNFQLNLFQAAFGIYSRILPSRAAVKAVEWMTSPRIKAERRRLPKDLFSERIALPSGGLLATFGTGPKKMLLLHGWSGWVGQFQALISEIDPTEYTVYAVQPLGHGESNAPQSHPGRFIEAALETLDFVDAPFDVAVGHSLGAAALIYAQALRGDIKHLVLVSSPATIEGVLRRFARFLNLGDRSTSHFISAMEETVGLGVDRLDLVALAHAVSTPVLVIHDESDAEVPAAESMALQRAFSQSRSFRTNGLGHSRLLQHADVTREIMQFLDRDLP</sequence>
<keyword evidence="3" id="KW-1185">Reference proteome</keyword>
<proteinExistence type="predicted"/>
<accession>A0ABX7MNR3</accession>
<dbReference type="InterPro" id="IPR029058">
    <property type="entry name" value="AB_hydrolase_fold"/>
</dbReference>